<dbReference type="PANTHER" id="PTHR35008:SF4">
    <property type="entry name" value="BLL4482 PROTEIN"/>
    <property type="match status" value="1"/>
</dbReference>
<dbReference type="SUPFAM" id="SSF46626">
    <property type="entry name" value="Cytochrome c"/>
    <property type="match status" value="3"/>
</dbReference>
<organism evidence="6 7">
    <name type="scientific">Undibacterium hunanense</name>
    <dbReference type="NCBI Taxonomy" id="2762292"/>
    <lineage>
        <taxon>Bacteria</taxon>
        <taxon>Pseudomonadati</taxon>
        <taxon>Pseudomonadota</taxon>
        <taxon>Betaproteobacteria</taxon>
        <taxon>Burkholderiales</taxon>
        <taxon>Oxalobacteraceae</taxon>
        <taxon>Undibacterium</taxon>
    </lineage>
</organism>
<dbReference type="InterPro" id="IPR014353">
    <property type="entry name" value="Membr-bd_ADH_cyt_c"/>
</dbReference>
<evidence type="ECO:0000256" key="2">
    <source>
        <dbReference type="ARBA" id="ARBA00022723"/>
    </source>
</evidence>
<keyword evidence="3 4" id="KW-0408">Iron</keyword>
<dbReference type="Pfam" id="PF00034">
    <property type="entry name" value="Cytochrom_C"/>
    <property type="match status" value="3"/>
</dbReference>
<feature type="domain" description="Cytochrome c" evidence="5">
    <location>
        <begin position="340"/>
        <end position="430"/>
    </location>
</feature>
<dbReference type="PIRSF" id="PIRSF000018">
    <property type="entry name" value="Mb_ADH_cyt_c"/>
    <property type="match status" value="1"/>
</dbReference>
<keyword evidence="2 4" id="KW-0479">Metal-binding</keyword>
<proteinExistence type="predicted"/>
<reference evidence="6 7" key="1">
    <citation type="submission" date="2020-08" db="EMBL/GenBank/DDBJ databases">
        <title>Novel species isolated from subtropical streams in China.</title>
        <authorList>
            <person name="Lu H."/>
        </authorList>
    </citation>
    <scope>NUCLEOTIDE SEQUENCE [LARGE SCALE GENOMIC DNA]</scope>
    <source>
        <strain evidence="6 7">CY18W</strain>
    </source>
</reference>
<evidence type="ECO:0000259" key="5">
    <source>
        <dbReference type="PROSITE" id="PS51007"/>
    </source>
</evidence>
<evidence type="ECO:0000313" key="7">
    <source>
        <dbReference type="Proteomes" id="UP000650424"/>
    </source>
</evidence>
<accession>A0ABR6ZVQ1</accession>
<dbReference type="Proteomes" id="UP000650424">
    <property type="component" value="Unassembled WGS sequence"/>
</dbReference>
<evidence type="ECO:0000256" key="1">
    <source>
        <dbReference type="ARBA" id="ARBA00022617"/>
    </source>
</evidence>
<evidence type="ECO:0000256" key="4">
    <source>
        <dbReference type="PROSITE-ProRule" id="PRU00433"/>
    </source>
</evidence>
<feature type="domain" description="Cytochrome c" evidence="5">
    <location>
        <begin position="59"/>
        <end position="162"/>
    </location>
</feature>
<evidence type="ECO:0000313" key="6">
    <source>
        <dbReference type="EMBL" id="MBC3919688.1"/>
    </source>
</evidence>
<sequence>MKRFYLILLALVAVGVLGAAGVAAYGYYLVDDHQTLAEQLKPANGANGANGVNSAETADLIVRGEYLVRAGNCMSCHTARGGAAFAGGRVLQTEFGDFVAPNITPDVKTGIGSWSADDFWQALHNGKGRDGRMLYPAFPYANYSQVTRTDSDAMYAYFQSIPKIERANQPHELRFPYDQRALLAFWRAAYFRPAVYRQNAQQSVEWNRGAYLVNGLGHCSACHSSRNMLGANAGTADLSGGELALTSWYAPSLANGGEINLAQWQAPQLLALLKHGINADTALSGPMAEVVSASLQHLSDQDMSAMVTYLRATPAVRIEEKDLFDRALSAQNISKETMDGVMKSGAALYKTHCMDCHGATGAGVPSIYPALKGNPAIQTQLVANPVRLILAGGFPPVTKGNPRPYGMPPFGQVLSDNEVALVLSYVRNAWGNHASVVTAPEVNRYRTATLD</sequence>
<dbReference type="RefSeq" id="WP_186948958.1">
    <property type="nucleotide sequence ID" value="NZ_JACOGF010000011.1"/>
</dbReference>
<evidence type="ECO:0000256" key="3">
    <source>
        <dbReference type="ARBA" id="ARBA00023004"/>
    </source>
</evidence>
<keyword evidence="1 4" id="KW-0349">Heme</keyword>
<name>A0ABR6ZVQ1_9BURK</name>
<gene>
    <name evidence="6" type="ORF">H8L32_19585</name>
</gene>
<keyword evidence="7" id="KW-1185">Reference proteome</keyword>
<dbReference type="InterPro" id="IPR036909">
    <property type="entry name" value="Cyt_c-like_dom_sf"/>
</dbReference>
<dbReference type="InterPro" id="IPR009056">
    <property type="entry name" value="Cyt_c-like_dom"/>
</dbReference>
<dbReference type="InterPro" id="IPR051459">
    <property type="entry name" value="Cytochrome_c-type_DH"/>
</dbReference>
<dbReference type="Gene3D" id="1.10.760.10">
    <property type="entry name" value="Cytochrome c-like domain"/>
    <property type="match status" value="3"/>
</dbReference>
<feature type="domain" description="Cytochrome c" evidence="5">
    <location>
        <begin position="204"/>
        <end position="314"/>
    </location>
</feature>
<dbReference type="EMBL" id="JACOGF010000011">
    <property type="protein sequence ID" value="MBC3919688.1"/>
    <property type="molecule type" value="Genomic_DNA"/>
</dbReference>
<dbReference type="PROSITE" id="PS51007">
    <property type="entry name" value="CYTC"/>
    <property type="match status" value="3"/>
</dbReference>
<dbReference type="PANTHER" id="PTHR35008">
    <property type="entry name" value="BLL4482 PROTEIN-RELATED"/>
    <property type="match status" value="1"/>
</dbReference>
<protein>
    <submittedName>
        <fullName evidence="6">Cytochrome c</fullName>
    </submittedName>
</protein>
<comment type="caution">
    <text evidence="6">The sequence shown here is derived from an EMBL/GenBank/DDBJ whole genome shotgun (WGS) entry which is preliminary data.</text>
</comment>